<evidence type="ECO:0000313" key="2">
    <source>
        <dbReference type="Proteomes" id="UP000317650"/>
    </source>
</evidence>
<keyword evidence="2" id="KW-1185">Reference proteome</keyword>
<dbReference type="Gene3D" id="3.90.226.10">
    <property type="entry name" value="2-enoyl-CoA Hydratase, Chain A, domain 1"/>
    <property type="match status" value="1"/>
</dbReference>
<dbReference type="PANTHER" id="PTHR43113:SF1">
    <property type="entry name" value="1,4-DIHYDROXY-2-NAPHTHOYL-COA SYNTHASE, PEROXISOMAL"/>
    <property type="match status" value="1"/>
</dbReference>
<reference evidence="1 2" key="1">
    <citation type="journal article" date="2019" name="Nat. Plants">
        <title>Genome sequencing of Musa balbisiana reveals subgenome evolution and function divergence in polyploid bananas.</title>
        <authorList>
            <person name="Yao X."/>
        </authorList>
    </citation>
    <scope>NUCLEOTIDE SEQUENCE [LARGE SCALE GENOMIC DNA]</scope>
    <source>
        <strain evidence="2">cv. DH-PKW</strain>
        <tissue evidence="1">Leaves</tissue>
    </source>
</reference>
<comment type="caution">
    <text evidence="1">The sequence shown here is derived from an EMBL/GenBank/DDBJ whole genome shotgun (WGS) entry which is preliminary data.</text>
</comment>
<proteinExistence type="predicted"/>
<dbReference type="AlphaFoldDB" id="A0A4S8KAC1"/>
<name>A0A4S8KAC1_MUSBA</name>
<dbReference type="PANTHER" id="PTHR43113">
    <property type="entry name" value="NUCLEOSIDE-DIPHOSPHATE-SUGAR EPIMERASE"/>
    <property type="match status" value="1"/>
</dbReference>
<dbReference type="Proteomes" id="UP000317650">
    <property type="component" value="Chromosome 4"/>
</dbReference>
<dbReference type="GO" id="GO:0005829">
    <property type="term" value="C:cytosol"/>
    <property type="evidence" value="ECO:0007669"/>
    <property type="project" value="TreeGrafter"/>
</dbReference>
<gene>
    <name evidence="1" type="ORF">C4D60_Mb04t07520</name>
</gene>
<dbReference type="GO" id="GO:0009234">
    <property type="term" value="P:menaquinone biosynthetic process"/>
    <property type="evidence" value="ECO:0007669"/>
    <property type="project" value="TreeGrafter"/>
</dbReference>
<dbReference type="InterPro" id="IPR029045">
    <property type="entry name" value="ClpP/crotonase-like_dom_sf"/>
</dbReference>
<evidence type="ECO:0000313" key="1">
    <source>
        <dbReference type="EMBL" id="THU72004.1"/>
    </source>
</evidence>
<accession>A0A4S8KAC1</accession>
<dbReference type="EMBL" id="PYDT01000001">
    <property type="protein sequence ID" value="THU72004.1"/>
    <property type="molecule type" value="Genomic_DNA"/>
</dbReference>
<protein>
    <submittedName>
        <fullName evidence="1">Uncharacterized protein</fullName>
    </submittedName>
</protein>
<dbReference type="SUPFAM" id="SSF52096">
    <property type="entry name" value="ClpP/crotonase"/>
    <property type="match status" value="1"/>
</dbReference>
<dbReference type="STRING" id="52838.A0A4S8KAC1"/>
<dbReference type="GO" id="GO:0008935">
    <property type="term" value="F:1,4-dihydroxy-2-naphthoyl-CoA synthase activity"/>
    <property type="evidence" value="ECO:0007669"/>
    <property type="project" value="TreeGrafter"/>
</dbReference>
<organism evidence="1 2">
    <name type="scientific">Musa balbisiana</name>
    <name type="common">Banana</name>
    <dbReference type="NCBI Taxonomy" id="52838"/>
    <lineage>
        <taxon>Eukaryota</taxon>
        <taxon>Viridiplantae</taxon>
        <taxon>Streptophyta</taxon>
        <taxon>Embryophyta</taxon>
        <taxon>Tracheophyta</taxon>
        <taxon>Spermatophyta</taxon>
        <taxon>Magnoliopsida</taxon>
        <taxon>Liliopsida</taxon>
        <taxon>Zingiberales</taxon>
        <taxon>Musaceae</taxon>
        <taxon>Musa</taxon>
    </lineage>
</organism>
<sequence length="145" mass="15925">MASIGHHLLLLPPPLLLPIRRLQTTTTVGYTEVSTREATWVPACDESGKEYTDIIYEKAVGEGIAKGNKAFCSGGDQALRSSDGYADFESFGHLNVLDLQVWIPRLPKPVIAMTGPKVVSFILDLVASYLPTDVYAYSTHWLTTQ</sequence>